<comment type="caution">
    <text evidence="1">The sequence shown here is derived from an EMBL/GenBank/DDBJ whole genome shotgun (WGS) entry which is preliminary data.</text>
</comment>
<reference evidence="1 2" key="1">
    <citation type="submission" date="2018-02" db="EMBL/GenBank/DDBJ databases">
        <title>Comparative genomes isolates from brazilian mangrove.</title>
        <authorList>
            <person name="Araujo J.E."/>
            <person name="Taketani R.G."/>
            <person name="Silva M.C.P."/>
            <person name="Loureco M.V."/>
            <person name="Andreote F.D."/>
        </authorList>
    </citation>
    <scope>NUCLEOTIDE SEQUENCE [LARGE SCALE GENOMIC DNA]</scope>
    <source>
        <strain evidence="1 2">Nap-Phe MGV</strain>
    </source>
</reference>
<dbReference type="Proteomes" id="UP000237819">
    <property type="component" value="Unassembled WGS sequence"/>
</dbReference>
<evidence type="ECO:0008006" key="3">
    <source>
        <dbReference type="Google" id="ProtNLM"/>
    </source>
</evidence>
<dbReference type="RefSeq" id="WP_105333697.1">
    <property type="nucleotide sequence ID" value="NZ_PUHZ01000003.1"/>
</dbReference>
<gene>
    <name evidence="1" type="ORF">C5Y93_01935</name>
</gene>
<dbReference type="AlphaFoldDB" id="A0A2S8GTS1"/>
<evidence type="ECO:0000313" key="1">
    <source>
        <dbReference type="EMBL" id="PQO47825.1"/>
    </source>
</evidence>
<name>A0A2S8GTS1_9BACT</name>
<proteinExistence type="predicted"/>
<organism evidence="1 2">
    <name type="scientific">Blastopirellula marina</name>
    <dbReference type="NCBI Taxonomy" id="124"/>
    <lineage>
        <taxon>Bacteria</taxon>
        <taxon>Pseudomonadati</taxon>
        <taxon>Planctomycetota</taxon>
        <taxon>Planctomycetia</taxon>
        <taxon>Pirellulales</taxon>
        <taxon>Pirellulaceae</taxon>
        <taxon>Blastopirellula</taxon>
    </lineage>
</organism>
<accession>A0A2S8GTS1</accession>
<dbReference type="EMBL" id="PUHZ01000003">
    <property type="protein sequence ID" value="PQO47825.1"/>
    <property type="molecule type" value="Genomic_DNA"/>
</dbReference>
<protein>
    <recommendedName>
        <fullName evidence="3">DUF2262 domain-containing protein</fullName>
    </recommendedName>
</protein>
<evidence type="ECO:0000313" key="2">
    <source>
        <dbReference type="Proteomes" id="UP000237819"/>
    </source>
</evidence>
<sequence>MTTPQHSLIFPIHAASQEEFEQGLPQLRKALSEFRLENLEINYVESPSLIQFVLDHSADWPEGQLPRDVHQRISELVETTYPRKDWQATDADDLEECSFEDPFFGEFSLDEFDFWEAYYDLKPDQELNVRIEDQGDESLDPLLQRARSYFDNLPQAELARRQEAVRNGIIKTYNENWSDGKTLSEDEVLAHLQWCGIQVERDYTTLDYNVWPDLFCDHTIQIIHDEQGRFHSSNLVG</sequence>